<proteinExistence type="predicted"/>
<dbReference type="AlphaFoldDB" id="A0AAX6HBU3"/>
<feature type="transmembrane region" description="Helical" evidence="1">
    <location>
        <begin position="289"/>
        <end position="316"/>
    </location>
</feature>
<keyword evidence="1" id="KW-0812">Transmembrane</keyword>
<reference evidence="2" key="2">
    <citation type="submission" date="2023-04" db="EMBL/GenBank/DDBJ databases">
        <authorList>
            <person name="Bruccoleri R.E."/>
            <person name="Oakeley E.J."/>
            <person name="Faust A.-M."/>
            <person name="Dessus-Babus S."/>
            <person name="Altorfer M."/>
            <person name="Burckhardt D."/>
            <person name="Oertli M."/>
            <person name="Naumann U."/>
            <person name="Petersen F."/>
            <person name="Wong J."/>
        </authorList>
    </citation>
    <scope>NUCLEOTIDE SEQUENCE</scope>
    <source>
        <strain evidence="2">GSM-AAB239-AS_SAM_17_03QT</strain>
        <tissue evidence="2">Leaf</tissue>
    </source>
</reference>
<evidence type="ECO:0000313" key="2">
    <source>
        <dbReference type="EMBL" id="KAJ6838051.1"/>
    </source>
</evidence>
<sequence>MLLQSVCSLHSLPQIPSTIVSRHGNSSKVKISSLRGKVVSYLPDSENSPPNPSIKVVQRSGSPGRISLDPFRGKSGSVSFCGLTHQTVEGRKLVSTPFGDDNGSLVWVVGPIALLSSLMVPQFFLGNAIEALIEDTILAETVTLFLSEIIFYAGLATFLFITNHVQRPYLDFSPKRWSLITGLKGYLSSVFFTMGVKVFAPLLAAYVFWPTIGLPAVVVVAPFLLGCAAQFVFELTLDKHRISCWPLLPIIFEVYRLYQLNKGAFFLERLMSYLRGSAMTPELLERRGALFSMLTVLQVLGLVCLWSLTTFLLRLFPSRPVAENY</sequence>
<keyword evidence="1" id="KW-0472">Membrane</keyword>
<accession>A0AAX6HBU3</accession>
<feature type="transmembrane region" description="Helical" evidence="1">
    <location>
        <begin position="144"/>
        <end position="165"/>
    </location>
</feature>
<evidence type="ECO:0000256" key="1">
    <source>
        <dbReference type="SAM" id="Phobius"/>
    </source>
</evidence>
<feature type="transmembrane region" description="Helical" evidence="1">
    <location>
        <begin position="186"/>
        <end position="208"/>
    </location>
</feature>
<organism evidence="2 3">
    <name type="scientific">Iris pallida</name>
    <name type="common">Sweet iris</name>
    <dbReference type="NCBI Taxonomy" id="29817"/>
    <lineage>
        <taxon>Eukaryota</taxon>
        <taxon>Viridiplantae</taxon>
        <taxon>Streptophyta</taxon>
        <taxon>Embryophyta</taxon>
        <taxon>Tracheophyta</taxon>
        <taxon>Spermatophyta</taxon>
        <taxon>Magnoliopsida</taxon>
        <taxon>Liliopsida</taxon>
        <taxon>Asparagales</taxon>
        <taxon>Iridaceae</taxon>
        <taxon>Iridoideae</taxon>
        <taxon>Irideae</taxon>
        <taxon>Iris</taxon>
    </lineage>
</organism>
<protein>
    <submittedName>
        <fullName evidence="2">Uncharacterized protein</fullName>
    </submittedName>
</protein>
<dbReference type="EMBL" id="JANAVB010010997">
    <property type="protein sequence ID" value="KAJ6838051.1"/>
    <property type="molecule type" value="Genomic_DNA"/>
</dbReference>
<feature type="transmembrane region" description="Helical" evidence="1">
    <location>
        <begin position="105"/>
        <end position="124"/>
    </location>
</feature>
<feature type="transmembrane region" description="Helical" evidence="1">
    <location>
        <begin position="214"/>
        <end position="233"/>
    </location>
</feature>
<dbReference type="Proteomes" id="UP001140949">
    <property type="component" value="Unassembled WGS sequence"/>
</dbReference>
<name>A0AAX6HBU3_IRIPA</name>
<dbReference type="GO" id="GO:0009507">
    <property type="term" value="C:chloroplast"/>
    <property type="evidence" value="ECO:0007669"/>
    <property type="project" value="TreeGrafter"/>
</dbReference>
<keyword evidence="1" id="KW-1133">Transmembrane helix</keyword>
<keyword evidence="3" id="KW-1185">Reference proteome</keyword>
<dbReference type="PANTHER" id="PTHR33918:SF4">
    <property type="entry name" value="ABC-2 TYPE TRANSPORTER DOMAIN-CONTAINING PROTEIN"/>
    <property type="match status" value="1"/>
</dbReference>
<comment type="caution">
    <text evidence="2">The sequence shown here is derived from an EMBL/GenBank/DDBJ whole genome shotgun (WGS) entry which is preliminary data.</text>
</comment>
<dbReference type="PANTHER" id="PTHR33918">
    <property type="entry name" value="OS01G0704200 PROTEIN"/>
    <property type="match status" value="1"/>
</dbReference>
<evidence type="ECO:0000313" key="3">
    <source>
        <dbReference type="Proteomes" id="UP001140949"/>
    </source>
</evidence>
<reference evidence="2" key="1">
    <citation type="journal article" date="2023" name="GigaByte">
        <title>Genome assembly of the bearded iris, Iris pallida Lam.</title>
        <authorList>
            <person name="Bruccoleri R.E."/>
            <person name="Oakeley E.J."/>
            <person name="Faust A.M.E."/>
            <person name="Altorfer M."/>
            <person name="Dessus-Babus S."/>
            <person name="Burckhardt D."/>
            <person name="Oertli M."/>
            <person name="Naumann U."/>
            <person name="Petersen F."/>
            <person name="Wong J."/>
        </authorList>
    </citation>
    <scope>NUCLEOTIDE SEQUENCE</scope>
    <source>
        <strain evidence="2">GSM-AAB239-AS_SAM_17_03QT</strain>
    </source>
</reference>
<gene>
    <name evidence="2" type="ORF">M6B38_321945</name>
</gene>